<sequence length="91" mass="10170">MPIQPADSSDRTAPKAASPAFGKKKAKDNQANYGFSNQARLDTRKERTEEQEYAANGLAKTQRYSYDRVGQSHDDLNIRPTDHSATEGREL</sequence>
<evidence type="ECO:0000313" key="3">
    <source>
        <dbReference type="Proteomes" id="UP000249417"/>
    </source>
</evidence>
<feature type="compositionally biased region" description="Basic and acidic residues" evidence="1">
    <location>
        <begin position="70"/>
        <end position="91"/>
    </location>
</feature>
<name>A0A2W5MX77_9BACT</name>
<feature type="compositionally biased region" description="Polar residues" evidence="1">
    <location>
        <begin position="29"/>
        <end position="40"/>
    </location>
</feature>
<reference evidence="2 3" key="1">
    <citation type="submission" date="2017-08" db="EMBL/GenBank/DDBJ databases">
        <title>Infants hospitalized years apart are colonized by the same room-sourced microbial strains.</title>
        <authorList>
            <person name="Brooks B."/>
            <person name="Olm M.R."/>
            <person name="Firek B.A."/>
            <person name="Baker R."/>
            <person name="Thomas B.C."/>
            <person name="Morowitz M.J."/>
            <person name="Banfield J.F."/>
        </authorList>
    </citation>
    <scope>NUCLEOTIDE SEQUENCE [LARGE SCALE GENOMIC DNA]</scope>
    <source>
        <strain evidence="2">S2_005_002_R2_29</strain>
    </source>
</reference>
<protein>
    <submittedName>
        <fullName evidence="2">Uncharacterized protein</fullName>
    </submittedName>
</protein>
<evidence type="ECO:0000313" key="2">
    <source>
        <dbReference type="EMBL" id="PZQ44938.1"/>
    </source>
</evidence>
<comment type="caution">
    <text evidence="2">The sequence shown here is derived from an EMBL/GenBank/DDBJ whole genome shotgun (WGS) entry which is preliminary data.</text>
</comment>
<organism evidence="2 3">
    <name type="scientific">Micavibrio aeruginosavorus</name>
    <dbReference type="NCBI Taxonomy" id="349221"/>
    <lineage>
        <taxon>Bacteria</taxon>
        <taxon>Pseudomonadati</taxon>
        <taxon>Bdellovibrionota</taxon>
        <taxon>Bdellovibrionia</taxon>
        <taxon>Bdellovibrionales</taxon>
        <taxon>Pseudobdellovibrionaceae</taxon>
        <taxon>Micavibrio</taxon>
    </lineage>
</organism>
<gene>
    <name evidence="2" type="ORF">DI551_09020</name>
</gene>
<dbReference type="Proteomes" id="UP000249417">
    <property type="component" value="Unassembled WGS sequence"/>
</dbReference>
<feature type="compositionally biased region" description="Basic and acidic residues" evidence="1">
    <location>
        <begin position="41"/>
        <end position="50"/>
    </location>
</feature>
<dbReference type="EMBL" id="QFQB01000071">
    <property type="protein sequence ID" value="PZQ44938.1"/>
    <property type="molecule type" value="Genomic_DNA"/>
</dbReference>
<proteinExistence type="predicted"/>
<accession>A0A2W5MX77</accession>
<evidence type="ECO:0000256" key="1">
    <source>
        <dbReference type="SAM" id="MobiDB-lite"/>
    </source>
</evidence>
<feature type="region of interest" description="Disordered" evidence="1">
    <location>
        <begin position="1"/>
        <end position="91"/>
    </location>
</feature>
<dbReference type="AlphaFoldDB" id="A0A2W5MX77"/>